<dbReference type="AlphaFoldDB" id="A0A4P6EXI3"/>
<keyword evidence="1" id="KW-0472">Membrane</keyword>
<dbReference type="OrthoDB" id="2679261at2"/>
<gene>
    <name evidence="2" type="ORF">ET464_14155</name>
</gene>
<dbReference type="RefSeq" id="WP_129441939.1">
    <property type="nucleotide sequence ID" value="NZ_CP035492.1"/>
</dbReference>
<feature type="transmembrane region" description="Helical" evidence="1">
    <location>
        <begin position="56"/>
        <end position="77"/>
    </location>
</feature>
<evidence type="ECO:0000313" key="2">
    <source>
        <dbReference type="EMBL" id="QAY67365.1"/>
    </source>
</evidence>
<dbReference type="KEGG" id="pprt:ET464_14155"/>
<keyword evidence="1" id="KW-1133">Transmembrane helix</keyword>
<feature type="transmembrane region" description="Helical" evidence="1">
    <location>
        <begin position="21"/>
        <end position="44"/>
    </location>
</feature>
<organism evidence="2 3">
    <name type="scientific">Paenibacillus protaetiae</name>
    <dbReference type="NCBI Taxonomy" id="2509456"/>
    <lineage>
        <taxon>Bacteria</taxon>
        <taxon>Bacillati</taxon>
        <taxon>Bacillota</taxon>
        <taxon>Bacilli</taxon>
        <taxon>Bacillales</taxon>
        <taxon>Paenibacillaceae</taxon>
        <taxon>Paenibacillus</taxon>
    </lineage>
</organism>
<dbReference type="EMBL" id="CP035492">
    <property type="protein sequence ID" value="QAY67365.1"/>
    <property type="molecule type" value="Genomic_DNA"/>
</dbReference>
<keyword evidence="1" id="KW-0812">Transmembrane</keyword>
<sequence>MADKTVSISSKQSAKPNVKRLVTMTTIAAWTVLSVGIVLCLFNLHDFNDRNVGLMIGIGFLIASVFIYTLGMGVNMVDAYATNKKKEDDGTEE</sequence>
<accession>A0A4P6EXI3</accession>
<proteinExistence type="predicted"/>
<name>A0A4P6EXI3_9BACL</name>
<evidence type="ECO:0000313" key="3">
    <source>
        <dbReference type="Proteomes" id="UP000293568"/>
    </source>
</evidence>
<reference evidence="2 3" key="1">
    <citation type="submission" date="2019-01" db="EMBL/GenBank/DDBJ databases">
        <title>Genome sequencing of strain FW100M-2.</title>
        <authorList>
            <person name="Heo J."/>
            <person name="Kim S.-J."/>
            <person name="Kim J.-S."/>
            <person name="Hong S.-B."/>
            <person name="Kwon S.-W."/>
        </authorList>
    </citation>
    <scope>NUCLEOTIDE SEQUENCE [LARGE SCALE GENOMIC DNA]</scope>
    <source>
        <strain evidence="2 3">FW100M-2</strain>
    </source>
</reference>
<evidence type="ECO:0000256" key="1">
    <source>
        <dbReference type="SAM" id="Phobius"/>
    </source>
</evidence>
<dbReference type="Proteomes" id="UP000293568">
    <property type="component" value="Chromosome"/>
</dbReference>
<keyword evidence="3" id="KW-1185">Reference proteome</keyword>
<protein>
    <submittedName>
        <fullName evidence="2">Uncharacterized protein</fullName>
    </submittedName>
</protein>